<dbReference type="GO" id="GO:0034517">
    <property type="term" value="P:ribophagy"/>
    <property type="evidence" value="ECO:0007669"/>
    <property type="project" value="TreeGrafter"/>
</dbReference>
<feature type="coiled-coil region" evidence="19">
    <location>
        <begin position="796"/>
        <end position="877"/>
    </location>
</feature>
<dbReference type="GO" id="GO:0005634">
    <property type="term" value="C:nucleus"/>
    <property type="evidence" value="ECO:0007669"/>
    <property type="project" value="UniProtKB-SubCell"/>
</dbReference>
<proteinExistence type="predicted"/>
<reference evidence="23" key="1">
    <citation type="submission" date="2022-08" db="UniProtKB">
        <authorList>
            <consortium name="EnsemblMetazoa"/>
        </authorList>
    </citation>
    <scope>IDENTIFICATION</scope>
    <source>
        <strain evidence="23">EBRO</strain>
    </source>
</reference>
<keyword evidence="12" id="KW-0804">Transcription</keyword>
<evidence type="ECO:0000256" key="2">
    <source>
        <dbReference type="ARBA" id="ARBA00004329"/>
    </source>
</evidence>
<evidence type="ECO:0000256" key="16">
    <source>
        <dbReference type="ARBA" id="ARBA00053494"/>
    </source>
</evidence>
<dbReference type="GO" id="GO:0031090">
    <property type="term" value="C:organelle membrane"/>
    <property type="evidence" value="ECO:0007669"/>
    <property type="project" value="UniProtKB-ARBA"/>
</dbReference>
<dbReference type="GO" id="GO:0061709">
    <property type="term" value="P:reticulophagy"/>
    <property type="evidence" value="ECO:0007669"/>
    <property type="project" value="TreeGrafter"/>
</dbReference>
<dbReference type="EnsemblMetazoa" id="AATE011971-RA">
    <property type="protein sequence ID" value="AATE011971-PA.1"/>
    <property type="gene ID" value="AATE011971"/>
</dbReference>
<evidence type="ECO:0000256" key="5">
    <source>
        <dbReference type="ARBA" id="ARBA00022448"/>
    </source>
</evidence>
<evidence type="ECO:0000256" key="12">
    <source>
        <dbReference type="ARBA" id="ARBA00023163"/>
    </source>
</evidence>
<dbReference type="GO" id="GO:0015031">
    <property type="term" value="P:protein transport"/>
    <property type="evidence" value="ECO:0007669"/>
    <property type="project" value="UniProtKB-KW"/>
</dbReference>
<dbReference type="GO" id="GO:0061723">
    <property type="term" value="P:glycophagy"/>
    <property type="evidence" value="ECO:0007669"/>
    <property type="project" value="TreeGrafter"/>
</dbReference>
<dbReference type="InterPro" id="IPR040040">
    <property type="entry name" value="ATG11"/>
</dbReference>
<feature type="compositionally biased region" description="Polar residues" evidence="20">
    <location>
        <begin position="241"/>
        <end position="255"/>
    </location>
</feature>
<evidence type="ECO:0000256" key="7">
    <source>
        <dbReference type="ARBA" id="ARBA00022553"/>
    </source>
</evidence>
<feature type="domain" description="Autophagy-related protein 11 C-terminal" evidence="22">
    <location>
        <begin position="1043"/>
        <end position="1163"/>
    </location>
</feature>
<evidence type="ECO:0000256" key="20">
    <source>
        <dbReference type="SAM" id="MobiDB-lite"/>
    </source>
</evidence>
<keyword evidence="11 19" id="KW-0175">Coiled coil</keyword>
<evidence type="ECO:0000256" key="19">
    <source>
        <dbReference type="SAM" id="Coils"/>
    </source>
</evidence>
<feature type="compositionally biased region" description="Polar residues" evidence="20">
    <location>
        <begin position="629"/>
        <end position="640"/>
    </location>
</feature>
<keyword evidence="9" id="KW-0072">Autophagy</keyword>
<evidence type="ECO:0000256" key="3">
    <source>
        <dbReference type="ARBA" id="ARBA00004371"/>
    </source>
</evidence>
<dbReference type="GO" id="GO:0060090">
    <property type="term" value="F:molecular adaptor activity"/>
    <property type="evidence" value="ECO:0007669"/>
    <property type="project" value="TreeGrafter"/>
</dbReference>
<dbReference type="FunFam" id="3.10.20.90:FF:000049">
    <property type="entry name" value="RB1-inducible coiled-coil protein 1 isoform X1"/>
    <property type="match status" value="1"/>
</dbReference>
<dbReference type="GO" id="GO:1990316">
    <property type="term" value="C:Atg1/ULK1 kinase complex"/>
    <property type="evidence" value="ECO:0007669"/>
    <property type="project" value="TreeGrafter"/>
</dbReference>
<dbReference type="InterPro" id="IPR045326">
    <property type="entry name" value="ATG17-like_dom"/>
</dbReference>
<dbReference type="GO" id="GO:0005764">
    <property type="term" value="C:lysosome"/>
    <property type="evidence" value="ECO:0007669"/>
    <property type="project" value="UniProtKB-SubCell"/>
</dbReference>
<dbReference type="GO" id="GO:0005829">
    <property type="term" value="C:cytosol"/>
    <property type="evidence" value="ECO:0007669"/>
    <property type="project" value="UniProtKB-SubCell"/>
</dbReference>
<evidence type="ECO:0000256" key="1">
    <source>
        <dbReference type="ARBA" id="ARBA00004123"/>
    </source>
</evidence>
<organism evidence="23">
    <name type="scientific">Anopheles atroparvus</name>
    <name type="common">European mosquito</name>
    <dbReference type="NCBI Taxonomy" id="41427"/>
    <lineage>
        <taxon>Eukaryota</taxon>
        <taxon>Metazoa</taxon>
        <taxon>Ecdysozoa</taxon>
        <taxon>Arthropoda</taxon>
        <taxon>Hexapoda</taxon>
        <taxon>Insecta</taxon>
        <taxon>Pterygota</taxon>
        <taxon>Neoptera</taxon>
        <taxon>Endopterygota</taxon>
        <taxon>Diptera</taxon>
        <taxon>Nematocera</taxon>
        <taxon>Culicoidea</taxon>
        <taxon>Culicidae</taxon>
        <taxon>Anophelinae</taxon>
        <taxon>Anopheles</taxon>
    </lineage>
</organism>
<name>A0A182J5X9_ANOAO</name>
<dbReference type="Gene3D" id="3.10.20.90">
    <property type="entry name" value="Phosphatidylinositol 3-kinase Catalytic Subunit, Chain A, domain 1"/>
    <property type="match status" value="1"/>
</dbReference>
<accession>A0A182J5X9</accession>
<feature type="compositionally biased region" description="Polar residues" evidence="20">
    <location>
        <begin position="282"/>
        <end position="293"/>
    </location>
</feature>
<dbReference type="CDD" id="cd17060">
    <property type="entry name" value="Ubl_RB1CC1"/>
    <property type="match status" value="1"/>
</dbReference>
<evidence type="ECO:0000256" key="13">
    <source>
        <dbReference type="ARBA" id="ARBA00023228"/>
    </source>
</evidence>
<evidence type="ECO:0000256" key="4">
    <source>
        <dbReference type="ARBA" id="ARBA00004514"/>
    </source>
</evidence>
<sequence length="1482" mass="164692">LVRPSWEVPPAERQYGHGLTMMYVFHVDQGRMLTFEMNWMFEDIRKLKEVIERNHAIPASSIVLLVSGGDLLEDDSRVCKYPTGTDTNPIYMFSTKLGESPLPSPGPSKETEVDLEGLVKKSLELPVSYATVAARAQLAQKICEMSREELRRCEALVHEQHLQQQGWAAVVANMEDQVKEFLERWVDFNRYYEEQIRLHEEQMDILKNFDNNLQQLAGIPILSTLMENAELRPYGMFDDPLNQNGNNSAHSQRQSSGGGELKAIAPAEPAAEMPKPNDDRQQSQGESEGTASVTDPAVGGAAAEGSGDVGLTEVERAKGISLLDWISASEGQLTLQRMAEECRIGMEKFSRAQLTALNDRIQKAVKPSQSDDIRIVKGLEERLFGLDQLLAEAKKTVQDQIELAQSIQMNLTRANTLGDTSILSDLCSMHRNHLKLMKDKHIRMLENRRRCQASKIELGKHLTRRLDYIMGLETKVCDLDSYLLFCYTSLRRLQKHLSIIEQIHMAPYMYVSAVTEVVRRRTFSIAYQRWAPNLASGLKTRCNEEMMRRQDFNSQFEGHFLSTLFPGMNDMPPSYAIQAPSVFDSSLPALDNQDLQELSRFLPELTEKIPLPNISSVIDFFQTRSVEQLTQKQQTSSSGDTGKEDASSVPGEQPCVKDSDKAEAESETDTEEFEKVQNQTGVAAVPAVLMCSVGTSTEPVETVSAETLTEDNLGTTRLEVERLKGLLSSVHQLSRDSIAMLRDQLARVRAESETNRTQFQSDLCAINRAWNDIQEVARNRERETIQRLTVDHELEMNDLRKSVHQKDDEIQSLRADNSTMKASQIETVSSYEQEKRELVDKIEQMQAVIGRLERQLAESEVDRKRAIQEAIEQLEHKHRTEIETLRCRFKLMATSMDRSPSDTSLEKIERPDMIDTGTHEQMLAQLREEFAREKERAIRTAVDEERQRWEANATGGGANRLHRSFASAGSPGGSQDVYKRILEEKDRQLEEAREKEALLVRENQRMKETIQSLADPELSLNDVNYREQLEALEGDRRQLAEQLATQQTSVERLQGEKKTLSRELEKQRKHSSQLLTCSEGDTVMFVWNPTYGQYLIVQASEFHFFLHEKCYPELGLEPLVMGEVPAVLFGCGTVTKKEFCHARKDDNRYRVSRDTRFYRVKLKPANVYKKSKGDRMEKSSVGTDAPTQGLPLSAVVTIEVQSGSSVGTTTMAASTGTIGTSTGRFLDSFAQTEHPTTAPRPTTLPVRAATTMSGSPIEDGSKSPTGSTASRDMIDSGVAEQQRSSYRERNISITDEDDIAVRPVGIGSDGSIDRIRYQSVCEEEDPAEDEVDGASGSLTECSGDGGGGGGSSATGYLSCYSATTDTTTVVPIRAPPLVAAGGLEGSCDDSSIGLSIAIAVDSGNNSEASETVSSSGATHLLAAFATNNPQNLTLAQSSTGFGSIADDVSDSADSEYRSLEANDPEDSDSAPAPLPPTTIVEH</sequence>
<dbReference type="Pfam" id="PF04108">
    <property type="entry name" value="ATG17_like"/>
    <property type="match status" value="1"/>
</dbReference>
<dbReference type="InterPro" id="IPR019460">
    <property type="entry name" value="Atg11_C"/>
</dbReference>
<evidence type="ECO:0000256" key="17">
    <source>
        <dbReference type="ARBA" id="ARBA00069790"/>
    </source>
</evidence>
<feature type="region of interest" description="Disordered" evidence="20">
    <location>
        <begin position="1251"/>
        <end position="1291"/>
    </location>
</feature>
<evidence type="ECO:0000256" key="15">
    <source>
        <dbReference type="ARBA" id="ARBA00023306"/>
    </source>
</evidence>
<evidence type="ECO:0000259" key="22">
    <source>
        <dbReference type="Pfam" id="PF10377"/>
    </source>
</evidence>
<feature type="region of interest" description="Disordered" evidence="20">
    <location>
        <begin position="629"/>
        <end position="678"/>
    </location>
</feature>
<feature type="region of interest" description="Disordered" evidence="20">
    <location>
        <begin position="236"/>
        <end position="310"/>
    </location>
</feature>
<evidence type="ECO:0000256" key="9">
    <source>
        <dbReference type="ARBA" id="ARBA00023006"/>
    </source>
</evidence>
<dbReference type="GO" id="GO:0008285">
    <property type="term" value="P:negative regulation of cell population proliferation"/>
    <property type="evidence" value="ECO:0007669"/>
    <property type="project" value="UniProtKB-ARBA"/>
</dbReference>
<protein>
    <recommendedName>
        <fullName evidence="17">RB1-inducible coiled-coil protein 1</fullName>
    </recommendedName>
    <alternativeName>
        <fullName evidence="18">FAK family kinase-interacting protein of 200 kDa</fullName>
    </alternativeName>
</protein>
<evidence type="ECO:0000256" key="8">
    <source>
        <dbReference type="ARBA" id="ARBA00022927"/>
    </source>
</evidence>
<keyword evidence="15" id="KW-0131">Cell cycle</keyword>
<dbReference type="GO" id="GO:0019901">
    <property type="term" value="F:protein kinase binding"/>
    <property type="evidence" value="ECO:0007669"/>
    <property type="project" value="UniProtKB-ARBA"/>
</dbReference>
<keyword evidence="7" id="KW-0597">Phosphoprotein</keyword>
<feature type="domain" description="Autophagy protein ATG17-like" evidence="21">
    <location>
        <begin position="137"/>
        <end position="561"/>
    </location>
</feature>
<keyword evidence="13" id="KW-0458">Lysosome</keyword>
<dbReference type="Pfam" id="PF10377">
    <property type="entry name" value="ATG11"/>
    <property type="match status" value="1"/>
</dbReference>
<feature type="compositionally biased region" description="Acidic residues" evidence="20">
    <location>
        <begin position="1322"/>
        <end position="1332"/>
    </location>
</feature>
<evidence type="ECO:0000313" key="23">
    <source>
        <dbReference type="EnsemblMetazoa" id="AATE011971-PA.1"/>
    </source>
</evidence>
<comment type="function">
    <text evidence="16">Involved in autophagy. Regulates early events but also late events of autophagosome formation through direct interaction with Atg16L1. Required for the formation of the autophagosome-like double-membrane structure that surrounds the Salmonella-containing vacuole (SCV) during S.typhimurium infection and subsequent xenophagy. Involved in repair of DNA damage caused by ionizing radiation, which subsequently improves cell survival by decreasing apoptosis. Inhibits PTK2/FAK1 and PTK2B/PYK2 kinase activity, affecting their downstream signaling pathways. Plays a role as a modulator of TGF-beta-signaling by restricting substrate specificity of RNF111. Functions as a DNA-binding transcription factor. Is a potent regulator of the RB1 pathway through induction of RB1 expression. Plays a crucial role in muscular differentiation. Plays an indispensable role in fetal hematopoiesis and in the regulation of neuronal homeostasis.</text>
</comment>
<evidence type="ECO:0000259" key="21">
    <source>
        <dbReference type="Pfam" id="PF04108"/>
    </source>
</evidence>
<evidence type="ECO:0000256" key="11">
    <source>
        <dbReference type="ARBA" id="ARBA00023054"/>
    </source>
</evidence>
<feature type="region of interest" description="Disordered" evidence="20">
    <location>
        <begin position="1322"/>
        <end position="1349"/>
    </location>
</feature>
<keyword evidence="8" id="KW-0653">Protein transport</keyword>
<dbReference type="GO" id="GO:0000422">
    <property type="term" value="P:autophagy of mitochondrion"/>
    <property type="evidence" value="ECO:0007669"/>
    <property type="project" value="TreeGrafter"/>
</dbReference>
<feature type="coiled-coil region" evidence="19">
    <location>
        <begin position="975"/>
        <end position="1070"/>
    </location>
</feature>
<keyword evidence="6" id="KW-0963">Cytoplasm</keyword>
<dbReference type="GO" id="GO:0000045">
    <property type="term" value="P:autophagosome assembly"/>
    <property type="evidence" value="ECO:0007669"/>
    <property type="project" value="InterPro"/>
</dbReference>
<dbReference type="GO" id="GO:0034045">
    <property type="term" value="C:phagophore assembly site membrane"/>
    <property type="evidence" value="ECO:0007669"/>
    <property type="project" value="TreeGrafter"/>
</dbReference>
<keyword evidence="14" id="KW-0539">Nucleus</keyword>
<feature type="region of interest" description="Disordered" evidence="20">
    <location>
        <begin position="1443"/>
        <end position="1482"/>
    </location>
</feature>
<comment type="subcellular location">
    <subcellularLocation>
        <location evidence="4">Cytoplasm</location>
        <location evidence="4">Cytosol</location>
    </subcellularLocation>
    <subcellularLocation>
        <location evidence="3">Lysosome</location>
    </subcellularLocation>
    <subcellularLocation>
        <location evidence="1">Nucleus</location>
    </subcellularLocation>
    <subcellularLocation>
        <location evidence="2">Preautophagosomal structure</location>
    </subcellularLocation>
</comment>
<evidence type="ECO:0000256" key="6">
    <source>
        <dbReference type="ARBA" id="ARBA00022490"/>
    </source>
</evidence>
<evidence type="ECO:0000256" key="18">
    <source>
        <dbReference type="ARBA" id="ARBA00080154"/>
    </source>
</evidence>
<dbReference type="PANTHER" id="PTHR13222:SF1">
    <property type="entry name" value="RB1-INDUCIBLE COILED-COIL PROTEIN 1"/>
    <property type="match status" value="1"/>
</dbReference>
<feature type="compositionally biased region" description="Basic and acidic residues" evidence="20">
    <location>
        <begin position="655"/>
        <end position="664"/>
    </location>
</feature>
<keyword evidence="10" id="KW-0805">Transcription regulation</keyword>
<evidence type="ECO:0000256" key="10">
    <source>
        <dbReference type="ARBA" id="ARBA00023015"/>
    </source>
</evidence>
<dbReference type="PANTHER" id="PTHR13222">
    <property type="entry name" value="RB1-INDUCIBLE COILED-COIL"/>
    <property type="match status" value="1"/>
</dbReference>
<feature type="compositionally biased region" description="Low complexity" evidence="20">
    <location>
        <begin position="262"/>
        <end position="274"/>
    </location>
</feature>
<evidence type="ECO:0000256" key="14">
    <source>
        <dbReference type="ARBA" id="ARBA00023242"/>
    </source>
</evidence>
<dbReference type="VEuPathDB" id="VectorBase:AATE011971"/>
<keyword evidence="5" id="KW-0813">Transport</keyword>
<dbReference type="STRING" id="41427.A0A182J5X9"/>
<dbReference type="GO" id="GO:0034727">
    <property type="term" value="P:piecemeal microautophagy of the nucleus"/>
    <property type="evidence" value="ECO:0007669"/>
    <property type="project" value="TreeGrafter"/>
</dbReference>